<evidence type="ECO:0000259" key="4">
    <source>
        <dbReference type="Pfam" id="PF00724"/>
    </source>
</evidence>
<dbReference type="InterPro" id="IPR045247">
    <property type="entry name" value="Oye-like"/>
</dbReference>
<dbReference type="EMBL" id="AEWJ01000032">
    <property type="protein sequence ID" value="EGD59474.1"/>
    <property type="molecule type" value="Genomic_DNA"/>
</dbReference>
<evidence type="ECO:0000313" key="5">
    <source>
        <dbReference type="EMBL" id="EGD59474.1"/>
    </source>
</evidence>
<sequence length="378" mass="40512">MTSPLFSPIHLGHIDLPSRIVMAPLTRSRAAPGNVPSDLAIEYYRQRASAGLIITEATQISPQGQGYAWTPGIHDEAQIAGWSRVTQAIHEAGGRVVMQLWHVGRVSHPVFQPGGARPVAPTTMPVPAQAFVPGPDGKGTFTDIPEPQELTVAGIQLIVADYAQAARNAIAAGVDGVEVHAANGYLLDQFLNSASNWRTDRYGGSVENRARLLFEVIDAVTEAVGADRVGVRLSPMGKSFGMDDPDPEALFAHVVRELDRRGLAYLHLVEPTVRGREVVREADTRSEALMHAIRTAFSGPIILAGGYNRARADKALAEGRGDLIAFGRPFIANPDLPARLALDAPLNEPDPTTFYGGDAHGYIDYPTLADAPTDEVVS</sequence>
<protein>
    <submittedName>
        <fullName evidence="5">Glycerol trinitrate reductase</fullName>
    </submittedName>
</protein>
<dbReference type="InterPro" id="IPR001155">
    <property type="entry name" value="OxRdtase_FMN_N"/>
</dbReference>
<dbReference type="OrthoDB" id="9804454at2"/>
<keyword evidence="3" id="KW-0560">Oxidoreductase</keyword>
<proteinExistence type="inferred from homology"/>
<dbReference type="HOGENOM" id="CLU_012153_0_2_5"/>
<dbReference type="STRING" id="983920.Y88_1506"/>
<dbReference type="GO" id="GO:0010181">
    <property type="term" value="F:FMN binding"/>
    <property type="evidence" value="ECO:0007669"/>
    <property type="project" value="InterPro"/>
</dbReference>
<feature type="domain" description="NADH:flavin oxidoreductase/NADH oxidase N-terminal" evidence="4">
    <location>
        <begin position="5"/>
        <end position="345"/>
    </location>
</feature>
<comment type="similarity">
    <text evidence="2">Belongs to the NADH:flavin oxidoreductase/NADH oxidase family.</text>
</comment>
<evidence type="ECO:0000256" key="2">
    <source>
        <dbReference type="ARBA" id="ARBA00005979"/>
    </source>
</evidence>
<dbReference type="AlphaFoldDB" id="F1Z7G2"/>
<comment type="cofactor">
    <cofactor evidence="1">
        <name>FMN</name>
        <dbReference type="ChEBI" id="CHEBI:58210"/>
    </cofactor>
</comment>
<dbReference type="GO" id="GO:0005829">
    <property type="term" value="C:cytosol"/>
    <property type="evidence" value="ECO:0007669"/>
    <property type="project" value="UniProtKB-ARBA"/>
</dbReference>
<dbReference type="InterPro" id="IPR013785">
    <property type="entry name" value="Aldolase_TIM"/>
</dbReference>
<organism evidence="5 6">
    <name type="scientific">Novosphingobium nitrogenifigens DSM 19370</name>
    <dbReference type="NCBI Taxonomy" id="983920"/>
    <lineage>
        <taxon>Bacteria</taxon>
        <taxon>Pseudomonadati</taxon>
        <taxon>Pseudomonadota</taxon>
        <taxon>Alphaproteobacteria</taxon>
        <taxon>Sphingomonadales</taxon>
        <taxon>Sphingomonadaceae</taxon>
        <taxon>Novosphingobium</taxon>
    </lineage>
</organism>
<dbReference type="PANTHER" id="PTHR22893:SF91">
    <property type="entry name" value="NADPH DEHYDROGENASE 2-RELATED"/>
    <property type="match status" value="1"/>
</dbReference>
<dbReference type="SUPFAM" id="SSF51395">
    <property type="entry name" value="FMN-linked oxidoreductases"/>
    <property type="match status" value="1"/>
</dbReference>
<dbReference type="FunCoup" id="F1Z7G2">
    <property type="interactions" value="352"/>
</dbReference>
<dbReference type="CDD" id="cd02933">
    <property type="entry name" value="OYE_like_FMN"/>
    <property type="match status" value="1"/>
</dbReference>
<name>F1Z7G2_9SPHN</name>
<gene>
    <name evidence="5" type="ORF">Y88_1506</name>
</gene>
<evidence type="ECO:0000256" key="3">
    <source>
        <dbReference type="ARBA" id="ARBA00023002"/>
    </source>
</evidence>
<evidence type="ECO:0000313" key="6">
    <source>
        <dbReference type="Proteomes" id="UP000004728"/>
    </source>
</evidence>
<evidence type="ECO:0000256" key="1">
    <source>
        <dbReference type="ARBA" id="ARBA00001917"/>
    </source>
</evidence>
<dbReference type="Proteomes" id="UP000004728">
    <property type="component" value="Unassembled WGS sequence"/>
</dbReference>
<keyword evidence="6" id="KW-1185">Reference proteome</keyword>
<dbReference type="InParanoid" id="F1Z7G2"/>
<dbReference type="RefSeq" id="WP_008067631.1">
    <property type="nucleotide sequence ID" value="NZ_AQWK01000015.1"/>
</dbReference>
<dbReference type="Gene3D" id="3.20.20.70">
    <property type="entry name" value="Aldolase class I"/>
    <property type="match status" value="1"/>
</dbReference>
<comment type="caution">
    <text evidence="5">The sequence shown here is derived from an EMBL/GenBank/DDBJ whole genome shotgun (WGS) entry which is preliminary data.</text>
</comment>
<dbReference type="FunFam" id="3.20.20.70:FF:000059">
    <property type="entry name" value="N-ethylmaleimide reductase, FMN-linked"/>
    <property type="match status" value="1"/>
</dbReference>
<dbReference type="NCBIfam" id="NF007899">
    <property type="entry name" value="PRK10605.1"/>
    <property type="match status" value="1"/>
</dbReference>
<accession>F1Z7G2</accession>
<dbReference type="GO" id="GO:0016628">
    <property type="term" value="F:oxidoreductase activity, acting on the CH-CH group of donors, NAD or NADP as acceptor"/>
    <property type="evidence" value="ECO:0007669"/>
    <property type="project" value="UniProtKB-ARBA"/>
</dbReference>
<dbReference type="eggNOG" id="COG1902">
    <property type="taxonomic scope" value="Bacteria"/>
</dbReference>
<dbReference type="PANTHER" id="PTHR22893">
    <property type="entry name" value="NADH OXIDOREDUCTASE-RELATED"/>
    <property type="match status" value="1"/>
</dbReference>
<reference evidence="5 6" key="1">
    <citation type="journal article" date="2012" name="J. Bacteriol.">
        <title>Draft Genome Sequence of Novosphingobium nitrogenifigens Y88T.</title>
        <authorList>
            <person name="Strabala T.J."/>
            <person name="Macdonald L."/>
            <person name="Liu V."/>
            <person name="Smit A.M."/>
        </authorList>
    </citation>
    <scope>NUCLEOTIDE SEQUENCE [LARGE SCALE GENOMIC DNA]</scope>
    <source>
        <strain evidence="5 6">DSM 19370</strain>
    </source>
</reference>
<dbReference type="Pfam" id="PF00724">
    <property type="entry name" value="Oxidored_FMN"/>
    <property type="match status" value="1"/>
</dbReference>